<protein>
    <submittedName>
        <fullName evidence="3">Subtilase family serine protease</fullName>
    </submittedName>
</protein>
<name>A0A841JT32_9BACT</name>
<keyword evidence="3" id="KW-0645">Protease</keyword>
<accession>A0A841JT32</accession>
<dbReference type="GO" id="GO:0004252">
    <property type="term" value="F:serine-type endopeptidase activity"/>
    <property type="evidence" value="ECO:0007669"/>
    <property type="project" value="InterPro"/>
</dbReference>
<dbReference type="SUPFAM" id="SSF54897">
    <property type="entry name" value="Protease propeptides/inhibitors"/>
    <property type="match status" value="1"/>
</dbReference>
<dbReference type="Gene3D" id="3.40.50.200">
    <property type="entry name" value="Peptidase S8/S53 domain"/>
    <property type="match status" value="1"/>
</dbReference>
<dbReference type="OrthoDB" id="102721at2"/>
<keyword evidence="3" id="KW-0378">Hydrolase</keyword>
<comment type="caution">
    <text evidence="3">The sequence shown here is derived from an EMBL/GenBank/DDBJ whole genome shotgun (WGS) entry which is preliminary data.</text>
</comment>
<sequence>MMSLSYAPRLQQMLLRMLLVALFAALSAPLTHGQAATQVTQQVDTRFVTPLKGSVHPLVRHGAIDLGAVSNDTPTGRITLLLKRPPEQEQALQQFLSEVHRKGSPTYHKWLTTAQFGQQFGVADSDISAVVSWLESQGLKVEKMPSGKNVIQFSGTAGQVGSALHTSLHAYSVNGEVHHANSSELQIPAALSPVIAAVGPLNDFHPKPLSHLMGTAELNPKNHQLTPQFTLSVPNYNLGLAPEDLATQYDITPLYNQGVTGSGQTIGIINESNIDLNLVAAYRKLFELDANPLNPNLPQVVVDGNDPGVSGASGEAYLDVEISGAIAPQATIRLYISGGAITATDSAWRSCAR</sequence>
<feature type="signal peptide" evidence="1">
    <location>
        <begin position="1"/>
        <end position="33"/>
    </location>
</feature>
<evidence type="ECO:0000256" key="1">
    <source>
        <dbReference type="SAM" id="SignalP"/>
    </source>
</evidence>
<evidence type="ECO:0000313" key="3">
    <source>
        <dbReference type="EMBL" id="MBB6143657.1"/>
    </source>
</evidence>
<dbReference type="GO" id="GO:0008240">
    <property type="term" value="F:tripeptidyl-peptidase activity"/>
    <property type="evidence" value="ECO:0007669"/>
    <property type="project" value="TreeGrafter"/>
</dbReference>
<feature type="domain" description="Peptidase S53 activation" evidence="2">
    <location>
        <begin position="60"/>
        <end position="204"/>
    </location>
</feature>
<gene>
    <name evidence="3" type="ORF">HNQ77_001606</name>
</gene>
<feature type="chain" id="PRO_5032872899" evidence="1">
    <location>
        <begin position="34"/>
        <end position="353"/>
    </location>
</feature>
<reference evidence="3 4" key="1">
    <citation type="submission" date="2020-08" db="EMBL/GenBank/DDBJ databases">
        <title>Genomic Encyclopedia of Type Strains, Phase IV (KMG-IV): sequencing the most valuable type-strain genomes for metagenomic binning, comparative biology and taxonomic classification.</title>
        <authorList>
            <person name="Goeker M."/>
        </authorList>
    </citation>
    <scope>NUCLEOTIDE SEQUENCE [LARGE SCALE GENOMIC DNA]</scope>
    <source>
        <strain evidence="3 4">DSM 103733</strain>
    </source>
</reference>
<keyword evidence="1" id="KW-0732">Signal</keyword>
<dbReference type="Proteomes" id="UP000538666">
    <property type="component" value="Unassembled WGS sequence"/>
</dbReference>
<evidence type="ECO:0000313" key="4">
    <source>
        <dbReference type="Proteomes" id="UP000538666"/>
    </source>
</evidence>
<dbReference type="InterPro" id="IPR036852">
    <property type="entry name" value="Peptidase_S8/S53_dom_sf"/>
</dbReference>
<dbReference type="SUPFAM" id="SSF52743">
    <property type="entry name" value="Subtilisin-like"/>
    <property type="match status" value="1"/>
</dbReference>
<proteinExistence type="predicted"/>
<dbReference type="AlphaFoldDB" id="A0A841JT32"/>
<keyword evidence="4" id="KW-1185">Reference proteome</keyword>
<dbReference type="InterPro" id="IPR015366">
    <property type="entry name" value="S53_propep"/>
</dbReference>
<evidence type="ECO:0000259" key="2">
    <source>
        <dbReference type="SMART" id="SM00944"/>
    </source>
</evidence>
<dbReference type="Pfam" id="PF09286">
    <property type="entry name" value="Pro-kuma_activ"/>
    <property type="match status" value="1"/>
</dbReference>
<dbReference type="GO" id="GO:0006508">
    <property type="term" value="P:proteolysis"/>
    <property type="evidence" value="ECO:0007669"/>
    <property type="project" value="UniProtKB-KW"/>
</dbReference>
<dbReference type="InterPro" id="IPR050819">
    <property type="entry name" value="Tripeptidyl-peptidase_I"/>
</dbReference>
<organism evidence="3 4">
    <name type="scientific">Silvibacterium bohemicum</name>
    <dbReference type="NCBI Taxonomy" id="1577686"/>
    <lineage>
        <taxon>Bacteria</taxon>
        <taxon>Pseudomonadati</taxon>
        <taxon>Acidobacteriota</taxon>
        <taxon>Terriglobia</taxon>
        <taxon>Terriglobales</taxon>
        <taxon>Acidobacteriaceae</taxon>
        <taxon>Silvibacterium</taxon>
    </lineage>
</organism>
<dbReference type="CDD" id="cd11377">
    <property type="entry name" value="Pro-peptidase_S53"/>
    <property type="match status" value="1"/>
</dbReference>
<dbReference type="PANTHER" id="PTHR14218">
    <property type="entry name" value="PROTEASE S8 TRIPEPTIDYL PEPTIDASE I CLN2"/>
    <property type="match status" value="1"/>
</dbReference>
<dbReference type="PANTHER" id="PTHR14218:SF15">
    <property type="entry name" value="TRIPEPTIDYL-PEPTIDASE 1"/>
    <property type="match status" value="1"/>
</dbReference>
<dbReference type="RefSeq" id="WP_082125343.1">
    <property type="nucleotide sequence ID" value="NZ_JACHEK010000003.1"/>
</dbReference>
<dbReference type="EMBL" id="JACHEK010000003">
    <property type="protein sequence ID" value="MBB6143657.1"/>
    <property type="molecule type" value="Genomic_DNA"/>
</dbReference>
<dbReference type="SMART" id="SM00944">
    <property type="entry name" value="Pro-kuma_activ"/>
    <property type="match status" value="1"/>
</dbReference>